<dbReference type="AlphaFoldDB" id="I7A0H0"/>
<evidence type="ECO:0000256" key="1">
    <source>
        <dbReference type="ARBA" id="ARBA00006471"/>
    </source>
</evidence>
<dbReference type="HAMAP" id="MF_01302_B">
    <property type="entry name" value="Ribosomal_uS8_B"/>
    <property type="match status" value="1"/>
</dbReference>
<dbReference type="Pfam" id="PF00410">
    <property type="entry name" value="Ribosomal_S8"/>
    <property type="match status" value="1"/>
</dbReference>
<dbReference type="GO" id="GO:1990904">
    <property type="term" value="C:ribonucleoprotein complex"/>
    <property type="evidence" value="ECO:0007669"/>
    <property type="project" value="UniProtKB-KW"/>
</dbReference>
<dbReference type="KEGG" id="mro:MROS_0202"/>
<evidence type="ECO:0000256" key="3">
    <source>
        <dbReference type="ARBA" id="ARBA00022884"/>
    </source>
</evidence>
<dbReference type="HOGENOM" id="CLU_098428_0_2_10"/>
<dbReference type="GO" id="GO:0006412">
    <property type="term" value="P:translation"/>
    <property type="evidence" value="ECO:0007669"/>
    <property type="project" value="UniProtKB-UniRule"/>
</dbReference>
<dbReference type="RefSeq" id="WP_014854883.1">
    <property type="nucleotide sequence ID" value="NC_018178.1"/>
</dbReference>
<keyword evidence="11" id="KW-1185">Reference proteome</keyword>
<dbReference type="SUPFAM" id="SSF56047">
    <property type="entry name" value="Ribosomal protein S8"/>
    <property type="match status" value="1"/>
</dbReference>
<gene>
    <name evidence="8" type="primary">rpsH</name>
    <name evidence="10" type="ordered locus">MROS_0202</name>
</gene>
<name>I7A0H0_MELRP</name>
<dbReference type="FunFam" id="3.30.1370.30:FF:000002">
    <property type="entry name" value="30S ribosomal protein S8"/>
    <property type="match status" value="1"/>
</dbReference>
<dbReference type="Proteomes" id="UP000009011">
    <property type="component" value="Chromosome"/>
</dbReference>
<organism evidence="10 11">
    <name type="scientific">Melioribacter roseus (strain DSM 23840 / JCM 17771 / VKM B-2668 / P3M-2)</name>
    <dbReference type="NCBI Taxonomy" id="1191523"/>
    <lineage>
        <taxon>Bacteria</taxon>
        <taxon>Pseudomonadati</taxon>
        <taxon>Ignavibacteriota</taxon>
        <taxon>Ignavibacteria</taxon>
        <taxon>Ignavibacteriales</taxon>
        <taxon>Melioribacteraceae</taxon>
        <taxon>Melioribacter</taxon>
    </lineage>
</organism>
<accession>I7A0H0</accession>
<evidence type="ECO:0000256" key="7">
    <source>
        <dbReference type="ARBA" id="ARBA00046740"/>
    </source>
</evidence>
<dbReference type="PROSITE" id="PS00053">
    <property type="entry name" value="RIBOSOMAL_S8"/>
    <property type="match status" value="1"/>
</dbReference>
<keyword evidence="3 8" id="KW-0694">RNA-binding</keyword>
<evidence type="ECO:0000256" key="6">
    <source>
        <dbReference type="ARBA" id="ARBA00035258"/>
    </source>
</evidence>
<dbReference type="Gene3D" id="3.30.1370.30">
    <property type="match status" value="1"/>
</dbReference>
<proteinExistence type="inferred from homology"/>
<dbReference type="EMBL" id="CP003557">
    <property type="protein sequence ID" value="AFN73446.1"/>
    <property type="molecule type" value="Genomic_DNA"/>
</dbReference>
<protein>
    <recommendedName>
        <fullName evidence="6 8">Small ribosomal subunit protein uS8</fullName>
    </recommendedName>
</protein>
<evidence type="ECO:0000313" key="11">
    <source>
        <dbReference type="Proteomes" id="UP000009011"/>
    </source>
</evidence>
<evidence type="ECO:0000256" key="5">
    <source>
        <dbReference type="ARBA" id="ARBA00023274"/>
    </source>
</evidence>
<dbReference type="GO" id="GO:0019843">
    <property type="term" value="F:rRNA binding"/>
    <property type="evidence" value="ECO:0007669"/>
    <property type="project" value="UniProtKB-UniRule"/>
</dbReference>
<comment type="similarity">
    <text evidence="1 8 9">Belongs to the universal ribosomal protein uS8 family.</text>
</comment>
<dbReference type="GO" id="GO:0005840">
    <property type="term" value="C:ribosome"/>
    <property type="evidence" value="ECO:0007669"/>
    <property type="project" value="UniProtKB-KW"/>
</dbReference>
<dbReference type="eggNOG" id="COG0096">
    <property type="taxonomic scope" value="Bacteria"/>
</dbReference>
<dbReference type="Gene3D" id="3.30.1490.10">
    <property type="match status" value="1"/>
</dbReference>
<keyword evidence="5 8" id="KW-0687">Ribonucleoprotein</keyword>
<evidence type="ECO:0000256" key="2">
    <source>
        <dbReference type="ARBA" id="ARBA00022730"/>
    </source>
</evidence>
<keyword evidence="2 8" id="KW-0699">rRNA-binding</keyword>
<evidence type="ECO:0000256" key="4">
    <source>
        <dbReference type="ARBA" id="ARBA00022980"/>
    </source>
</evidence>
<dbReference type="InterPro" id="IPR000630">
    <property type="entry name" value="Ribosomal_uS8"/>
</dbReference>
<keyword evidence="4 8" id="KW-0689">Ribosomal protein</keyword>
<reference evidence="10 11" key="1">
    <citation type="journal article" date="2013" name="PLoS ONE">
        <title>Genomic analysis of Melioribacter roseus, facultatively anaerobic organotrophic bacterium representing a novel deep lineage within Bacteriodetes/Chlorobi group.</title>
        <authorList>
            <person name="Kadnikov V.V."/>
            <person name="Mardanov A.V."/>
            <person name="Podosokorskaya O.A."/>
            <person name="Gavrilov S.N."/>
            <person name="Kublanov I.V."/>
            <person name="Beletsky A.V."/>
            <person name="Bonch-Osmolovskaya E.A."/>
            <person name="Ravin N.V."/>
        </authorList>
    </citation>
    <scope>NUCLEOTIDE SEQUENCE [LARGE SCALE GENOMIC DNA]</scope>
    <source>
        <strain evidence="11">JCM 17771 / P3M-2</strain>
    </source>
</reference>
<dbReference type="GO" id="GO:0003735">
    <property type="term" value="F:structural constituent of ribosome"/>
    <property type="evidence" value="ECO:0007669"/>
    <property type="project" value="InterPro"/>
</dbReference>
<evidence type="ECO:0000256" key="9">
    <source>
        <dbReference type="RuleBase" id="RU003660"/>
    </source>
</evidence>
<dbReference type="InterPro" id="IPR047863">
    <property type="entry name" value="Ribosomal_uS8_CS"/>
</dbReference>
<dbReference type="PATRIC" id="fig|1191523.3.peg.208"/>
<dbReference type="PANTHER" id="PTHR11758">
    <property type="entry name" value="40S RIBOSOMAL PROTEIN S15A"/>
    <property type="match status" value="1"/>
</dbReference>
<sequence>MLTTDPIADFLTRIRNAIKARKKYVDIPSSKMKEGLAEILKTNNYIKDYNVIEDNKQNILRIHLQYVNGIPSITGLKKVSKPGLRIYAGKDEIPKVLNGLGISIISTSKGLMTDKQARKESVGGEVICQVW</sequence>
<dbReference type="InterPro" id="IPR035987">
    <property type="entry name" value="Ribosomal_uS8_sf"/>
</dbReference>
<dbReference type="OrthoDB" id="9802617at2"/>
<comment type="subunit">
    <text evidence="7 8">Part of the 30S ribosomal subunit. Contacts proteins S5 and S12.</text>
</comment>
<evidence type="ECO:0000256" key="8">
    <source>
        <dbReference type="HAMAP-Rule" id="MF_01302"/>
    </source>
</evidence>
<evidence type="ECO:0000313" key="10">
    <source>
        <dbReference type="EMBL" id="AFN73446.1"/>
    </source>
</evidence>
<comment type="function">
    <text evidence="8">One of the primary rRNA binding proteins, it binds directly to 16S rRNA central domain where it helps coordinate assembly of the platform of the 30S subunit.</text>
</comment>
<dbReference type="GO" id="GO:0005737">
    <property type="term" value="C:cytoplasm"/>
    <property type="evidence" value="ECO:0007669"/>
    <property type="project" value="UniProtKB-ARBA"/>
</dbReference>
<dbReference type="NCBIfam" id="NF001109">
    <property type="entry name" value="PRK00136.1"/>
    <property type="match status" value="1"/>
</dbReference>
<dbReference type="STRING" id="1191523.MROS_0202"/>
<dbReference type="FunFam" id="3.30.1490.10:FF:000001">
    <property type="entry name" value="30S ribosomal protein S8"/>
    <property type="match status" value="1"/>
</dbReference>